<keyword evidence="1" id="KW-0378">Hydrolase</keyword>
<reference evidence="1 2" key="1">
    <citation type="journal article" date="2015" name="Int. J. Syst. Evol. Microbiol.">
        <title>Mariniphaga sediminis sp. nov., isolated from coastal sediment.</title>
        <authorList>
            <person name="Wang F.Q."/>
            <person name="Shen Q.Y."/>
            <person name="Chen G.J."/>
            <person name="Du Z.J."/>
        </authorList>
    </citation>
    <scope>NUCLEOTIDE SEQUENCE [LARGE SCALE GENOMIC DNA]</scope>
    <source>
        <strain evidence="1 2">SY21</strain>
    </source>
</reference>
<comment type="caution">
    <text evidence="1">The sequence shown here is derived from an EMBL/GenBank/DDBJ whole genome shotgun (WGS) entry which is preliminary data.</text>
</comment>
<dbReference type="InterPro" id="IPR023214">
    <property type="entry name" value="HAD_sf"/>
</dbReference>
<dbReference type="EMBL" id="QWET01000003">
    <property type="protein sequence ID" value="RIH66417.1"/>
    <property type="molecule type" value="Genomic_DNA"/>
</dbReference>
<keyword evidence="2" id="KW-1185">Reference proteome</keyword>
<name>A0A399D4B9_9BACT</name>
<dbReference type="AlphaFoldDB" id="A0A399D4B9"/>
<dbReference type="PANTHER" id="PTHR43434">
    <property type="entry name" value="PHOSPHOGLYCOLATE PHOSPHATASE"/>
    <property type="match status" value="1"/>
</dbReference>
<dbReference type="GO" id="GO:0004713">
    <property type="term" value="F:protein tyrosine kinase activity"/>
    <property type="evidence" value="ECO:0007669"/>
    <property type="project" value="TreeGrafter"/>
</dbReference>
<dbReference type="InterPro" id="IPR023198">
    <property type="entry name" value="PGP-like_dom2"/>
</dbReference>
<evidence type="ECO:0000313" key="1">
    <source>
        <dbReference type="EMBL" id="RIH66417.1"/>
    </source>
</evidence>
<dbReference type="OrthoDB" id="9804442at2"/>
<dbReference type="GO" id="GO:0005829">
    <property type="term" value="C:cytosol"/>
    <property type="evidence" value="ECO:0007669"/>
    <property type="project" value="TreeGrafter"/>
</dbReference>
<dbReference type="InterPro" id="IPR036412">
    <property type="entry name" value="HAD-like_sf"/>
</dbReference>
<dbReference type="Proteomes" id="UP000266441">
    <property type="component" value="Unassembled WGS sequence"/>
</dbReference>
<gene>
    <name evidence="1" type="ORF">D1164_05820</name>
</gene>
<dbReference type="Gene3D" id="3.40.50.1000">
    <property type="entry name" value="HAD superfamily/HAD-like"/>
    <property type="match status" value="1"/>
</dbReference>
<accession>A0A399D4B9</accession>
<dbReference type="GO" id="GO:0016787">
    <property type="term" value="F:hydrolase activity"/>
    <property type="evidence" value="ECO:0007669"/>
    <property type="project" value="UniProtKB-KW"/>
</dbReference>
<dbReference type="InterPro" id="IPR041492">
    <property type="entry name" value="HAD_2"/>
</dbReference>
<dbReference type="Pfam" id="PF13419">
    <property type="entry name" value="HAD_2"/>
    <property type="match status" value="1"/>
</dbReference>
<sequence length="304" mass="34541">MTPMWNDSPGRISCSGSISIRMESGLKEKKIPKALFAKPVISRKVKNDIANLVFILFCLHSLWLKYQKPFRCFPIFHFYAVPSHFLKHMTHFSHIIFDLDGTLTDNTRGIAASLKYALEEMQIDNYDGKLPDGFIGPPLQQGFKTFFGLNERNTELAVEYFREYYSQFGLLENDPYPGVSELMEELYFTGKQLFIATAKLEKFALQICEHFGFDKYVVQLKGADYGGEYGTKSNLISGLLKSRQLEASKNIVMIGDTVHDIKGGKENGLSTIAVTYGFGKKEDLQKEAPDFWAESVDELFQILT</sequence>
<protein>
    <submittedName>
        <fullName evidence="1">HAD family hydrolase</fullName>
    </submittedName>
</protein>
<dbReference type="InterPro" id="IPR050155">
    <property type="entry name" value="HAD-like_hydrolase_sf"/>
</dbReference>
<dbReference type="SUPFAM" id="SSF56784">
    <property type="entry name" value="HAD-like"/>
    <property type="match status" value="1"/>
</dbReference>
<evidence type="ECO:0000313" key="2">
    <source>
        <dbReference type="Proteomes" id="UP000266441"/>
    </source>
</evidence>
<dbReference type="PANTHER" id="PTHR43434:SF20">
    <property type="entry name" value="5'-NUCLEOTIDASE"/>
    <property type="match status" value="1"/>
</dbReference>
<organism evidence="1 2">
    <name type="scientific">Mariniphaga sediminis</name>
    <dbReference type="NCBI Taxonomy" id="1628158"/>
    <lineage>
        <taxon>Bacteria</taxon>
        <taxon>Pseudomonadati</taxon>
        <taxon>Bacteroidota</taxon>
        <taxon>Bacteroidia</taxon>
        <taxon>Marinilabiliales</taxon>
        <taxon>Prolixibacteraceae</taxon>
        <taxon>Mariniphaga</taxon>
    </lineage>
</organism>
<proteinExistence type="predicted"/>
<dbReference type="Gene3D" id="1.10.150.240">
    <property type="entry name" value="Putative phosphatase, domain 2"/>
    <property type="match status" value="1"/>
</dbReference>